<evidence type="ECO:0000313" key="2">
    <source>
        <dbReference type="EMBL" id="XCC92287.1"/>
    </source>
</evidence>
<proteinExistence type="predicted"/>
<dbReference type="RefSeq" id="WP_353471128.1">
    <property type="nucleotide sequence ID" value="NZ_CP123384.1"/>
</dbReference>
<keyword evidence="1" id="KW-0732">Signal</keyword>
<gene>
    <name evidence="2" type="ORF">PVT71_07220</name>
</gene>
<reference evidence="2" key="1">
    <citation type="submission" date="2023-02" db="EMBL/GenBank/DDBJ databases">
        <title>Description and genomic characterization of Salipiger bruguierae sp. nov., isolated from the sediment of mangrove plant Bruguiera sexangula.</title>
        <authorList>
            <person name="Long M."/>
        </authorList>
    </citation>
    <scope>NUCLEOTIDE SEQUENCE</scope>
    <source>
        <strain evidence="2">H15</strain>
    </source>
</reference>
<evidence type="ECO:0000256" key="1">
    <source>
        <dbReference type="SAM" id="SignalP"/>
    </source>
</evidence>
<name>A0AAU8ACS7_9RHOB</name>
<organism evidence="2">
    <name type="scientific">Alloyangia sp. H15</name>
    <dbReference type="NCBI Taxonomy" id="3029062"/>
    <lineage>
        <taxon>Bacteria</taxon>
        <taxon>Pseudomonadati</taxon>
        <taxon>Pseudomonadota</taxon>
        <taxon>Alphaproteobacteria</taxon>
        <taxon>Rhodobacterales</taxon>
        <taxon>Roseobacteraceae</taxon>
        <taxon>Alloyangia</taxon>
    </lineage>
</organism>
<evidence type="ECO:0008006" key="3">
    <source>
        <dbReference type="Google" id="ProtNLM"/>
    </source>
</evidence>
<protein>
    <recommendedName>
        <fullName evidence="3">Magnesium transporter MgtE intracellular domain-containing protein</fullName>
    </recommendedName>
</protein>
<dbReference type="AlphaFoldDB" id="A0AAU8ACS7"/>
<feature type="signal peptide" evidence="1">
    <location>
        <begin position="1"/>
        <end position="20"/>
    </location>
</feature>
<sequence length="185" mass="19739">MKRFIAITALTSALATGAFAASEAQTDLINTYAPDVDVSALSEQQLNDAFSVANSGESDTLKRSTIESIAMTERAPSTFSAEQLAQIEAYLPSETVMMMTGEQRADALAMINSGMDDTELRGLLNAMGENMVPGLTPAEISRVETIAPEADLTVLSAEQVSRLRALIYTDESDGQIKGRVLDIVS</sequence>
<dbReference type="EMBL" id="CP123384">
    <property type="protein sequence ID" value="XCC92287.1"/>
    <property type="molecule type" value="Genomic_DNA"/>
</dbReference>
<accession>A0AAU8ACS7</accession>
<feature type="chain" id="PRO_5043952819" description="Magnesium transporter MgtE intracellular domain-containing protein" evidence="1">
    <location>
        <begin position="21"/>
        <end position="185"/>
    </location>
</feature>